<feature type="non-terminal residue" evidence="1">
    <location>
        <position position="289"/>
    </location>
</feature>
<dbReference type="InterPro" id="IPR056955">
    <property type="entry name" value="ORC-CDC6-like"/>
</dbReference>
<accession>X1H592</accession>
<organism evidence="1">
    <name type="scientific">marine sediment metagenome</name>
    <dbReference type="NCBI Taxonomy" id="412755"/>
    <lineage>
        <taxon>unclassified sequences</taxon>
        <taxon>metagenomes</taxon>
        <taxon>ecological metagenomes</taxon>
    </lineage>
</organism>
<comment type="caution">
    <text evidence="1">The sequence shown here is derived from an EMBL/GenBank/DDBJ whole genome shotgun (WGS) entry which is preliminary data.</text>
</comment>
<gene>
    <name evidence="1" type="ORF">S03H2_31948</name>
</gene>
<dbReference type="AlphaFoldDB" id="X1H592"/>
<name>X1H592_9ZZZZ</name>
<dbReference type="EMBL" id="BARU01019402">
    <property type="protein sequence ID" value="GAH52270.1"/>
    <property type="molecule type" value="Genomic_DNA"/>
</dbReference>
<proteinExistence type="predicted"/>
<evidence type="ECO:0000313" key="1">
    <source>
        <dbReference type="EMBL" id="GAH52270.1"/>
    </source>
</evidence>
<sequence>KELEWEKFSEFKTLAGLEKQKLPFFGFYININKEFEEGFFGRGITDNDWQKIYLYYFCLFIIDSFLKNLFSYNDSYFKKEISWNNSRIPTWVKKTKNLIELHEIIKFKISRVHEFLNDYYENYQDFDINLIQNEFFSPILQEILNNIHTDFDSIFIVLDDFSFIKVNLMTPIIKFLGKRNSRIYFKVGSRISPFLKKWPGMDDRDILTVDIDFELINSKELIYKRIVTDIAINRIATLGKKITSTDFEKLFEELSPENEAEIYSESIVYDNDKFFNFLTKKFATSRLSK</sequence>
<reference evidence="1" key="1">
    <citation type="journal article" date="2014" name="Front. Microbiol.">
        <title>High frequency of phylogenetically diverse reductive dehalogenase-homologous genes in deep subseafloor sedimentary metagenomes.</title>
        <authorList>
            <person name="Kawai M."/>
            <person name="Futagami T."/>
            <person name="Toyoda A."/>
            <person name="Takaki Y."/>
            <person name="Nishi S."/>
            <person name="Hori S."/>
            <person name="Arai W."/>
            <person name="Tsubouchi T."/>
            <person name="Morono Y."/>
            <person name="Uchiyama I."/>
            <person name="Ito T."/>
            <person name="Fujiyama A."/>
            <person name="Inagaki F."/>
            <person name="Takami H."/>
        </authorList>
    </citation>
    <scope>NUCLEOTIDE SEQUENCE</scope>
    <source>
        <strain evidence="1">Expedition CK06-06</strain>
    </source>
</reference>
<feature type="non-terminal residue" evidence="1">
    <location>
        <position position="1"/>
    </location>
</feature>
<protein>
    <submittedName>
        <fullName evidence="1">Uncharacterized protein</fullName>
    </submittedName>
</protein>
<dbReference type="Pfam" id="PF24389">
    <property type="entry name" value="ORC-CDC6-like"/>
    <property type="match status" value="1"/>
</dbReference>